<evidence type="ECO:0000256" key="5">
    <source>
        <dbReference type="ARBA" id="ARBA00047317"/>
    </source>
</evidence>
<dbReference type="Pfam" id="PF03454">
    <property type="entry name" value="MoeA_C"/>
    <property type="match status" value="1"/>
</dbReference>
<evidence type="ECO:0000256" key="1">
    <source>
        <dbReference type="ARBA" id="ARBA00002901"/>
    </source>
</evidence>
<comment type="function">
    <text evidence="1 6">Catalyzes the insertion of molybdate into adenylated molybdopterin with the concomitant release of AMP.</text>
</comment>
<keyword evidence="4 6" id="KW-0501">Molybdenum cofactor biosynthesis</keyword>
<dbReference type="NCBIfam" id="NF045515">
    <property type="entry name" value="Glp_gephyrin"/>
    <property type="match status" value="1"/>
</dbReference>
<protein>
    <recommendedName>
        <fullName evidence="6">Molybdopterin molybdenumtransferase</fullName>
        <ecNumber evidence="6">2.10.1.1</ecNumber>
    </recommendedName>
</protein>
<dbReference type="InterPro" id="IPR036688">
    <property type="entry name" value="MoeA_C_domain_IV_sf"/>
</dbReference>
<dbReference type="PANTHER" id="PTHR10192:SF5">
    <property type="entry name" value="GEPHYRIN"/>
    <property type="match status" value="1"/>
</dbReference>
<dbReference type="EC" id="2.10.1.1" evidence="6"/>
<comment type="catalytic activity">
    <reaction evidence="5">
        <text>adenylyl-molybdopterin + molybdate = Mo-molybdopterin + AMP + H(+)</text>
        <dbReference type="Rhea" id="RHEA:35047"/>
        <dbReference type="ChEBI" id="CHEBI:15378"/>
        <dbReference type="ChEBI" id="CHEBI:36264"/>
        <dbReference type="ChEBI" id="CHEBI:62727"/>
        <dbReference type="ChEBI" id="CHEBI:71302"/>
        <dbReference type="ChEBI" id="CHEBI:456215"/>
        <dbReference type="EC" id="2.10.1.1"/>
    </reaction>
</comment>
<dbReference type="PANTHER" id="PTHR10192">
    <property type="entry name" value="MOLYBDOPTERIN BIOSYNTHESIS PROTEIN"/>
    <property type="match status" value="1"/>
</dbReference>
<evidence type="ECO:0000259" key="7">
    <source>
        <dbReference type="SMART" id="SM00852"/>
    </source>
</evidence>
<feature type="domain" description="MoaB/Mog" evidence="7">
    <location>
        <begin position="186"/>
        <end position="325"/>
    </location>
</feature>
<organism evidence="8 9">
    <name type="scientific">Candidatus Desulfovibrio intestinipullorum</name>
    <dbReference type="NCBI Taxonomy" id="2838536"/>
    <lineage>
        <taxon>Bacteria</taxon>
        <taxon>Pseudomonadati</taxon>
        <taxon>Thermodesulfobacteriota</taxon>
        <taxon>Desulfovibrionia</taxon>
        <taxon>Desulfovibrionales</taxon>
        <taxon>Desulfovibrionaceae</taxon>
        <taxon>Desulfovibrio</taxon>
    </lineage>
</organism>
<dbReference type="Proteomes" id="UP000886752">
    <property type="component" value="Unassembled WGS sequence"/>
</dbReference>
<comment type="similarity">
    <text evidence="3 6">Belongs to the MoeA family.</text>
</comment>
<dbReference type="EMBL" id="DXHV01000055">
    <property type="protein sequence ID" value="HIW00594.1"/>
    <property type="molecule type" value="Genomic_DNA"/>
</dbReference>
<dbReference type="AlphaFoldDB" id="A0A9D1PW01"/>
<comment type="cofactor">
    <cofactor evidence="6">
        <name>Mg(2+)</name>
        <dbReference type="ChEBI" id="CHEBI:18420"/>
    </cofactor>
</comment>
<evidence type="ECO:0000313" key="9">
    <source>
        <dbReference type="Proteomes" id="UP000886752"/>
    </source>
</evidence>
<keyword evidence="6" id="KW-0500">Molybdenum</keyword>
<dbReference type="Gene3D" id="3.40.980.10">
    <property type="entry name" value="MoaB/Mog-like domain"/>
    <property type="match status" value="1"/>
</dbReference>
<dbReference type="GO" id="GO:0046872">
    <property type="term" value="F:metal ion binding"/>
    <property type="evidence" value="ECO:0007669"/>
    <property type="project" value="UniProtKB-UniRule"/>
</dbReference>
<dbReference type="Gene3D" id="3.90.105.10">
    <property type="entry name" value="Molybdopterin biosynthesis moea protein, domain 2"/>
    <property type="match status" value="1"/>
</dbReference>
<comment type="pathway">
    <text evidence="2 6">Cofactor biosynthesis; molybdopterin biosynthesis.</text>
</comment>
<accession>A0A9D1PW01</accession>
<dbReference type="GO" id="GO:0061599">
    <property type="term" value="F:molybdopterin molybdotransferase activity"/>
    <property type="evidence" value="ECO:0007669"/>
    <property type="project" value="UniProtKB-UniRule"/>
</dbReference>
<dbReference type="InterPro" id="IPR001453">
    <property type="entry name" value="MoaB/Mog_dom"/>
</dbReference>
<reference evidence="8" key="1">
    <citation type="journal article" date="2021" name="PeerJ">
        <title>Extensive microbial diversity within the chicken gut microbiome revealed by metagenomics and culture.</title>
        <authorList>
            <person name="Gilroy R."/>
            <person name="Ravi A."/>
            <person name="Getino M."/>
            <person name="Pursley I."/>
            <person name="Horton D.L."/>
            <person name="Alikhan N.F."/>
            <person name="Baker D."/>
            <person name="Gharbi K."/>
            <person name="Hall N."/>
            <person name="Watson M."/>
            <person name="Adriaenssens E.M."/>
            <person name="Foster-Nyarko E."/>
            <person name="Jarju S."/>
            <person name="Secka A."/>
            <person name="Antonio M."/>
            <person name="Oren A."/>
            <person name="Chaudhuri R.R."/>
            <person name="La Ragione R."/>
            <person name="Hildebrand F."/>
            <person name="Pallen M.J."/>
        </authorList>
    </citation>
    <scope>NUCLEOTIDE SEQUENCE</scope>
    <source>
        <strain evidence="8">ChiHecec2B26-446</strain>
    </source>
</reference>
<evidence type="ECO:0000256" key="6">
    <source>
        <dbReference type="RuleBase" id="RU365090"/>
    </source>
</evidence>
<evidence type="ECO:0000256" key="4">
    <source>
        <dbReference type="ARBA" id="ARBA00023150"/>
    </source>
</evidence>
<dbReference type="CDD" id="cd00887">
    <property type="entry name" value="MoeA"/>
    <property type="match status" value="1"/>
</dbReference>
<keyword evidence="6" id="KW-0460">Magnesium</keyword>
<dbReference type="SUPFAM" id="SSF53218">
    <property type="entry name" value="Molybdenum cofactor biosynthesis proteins"/>
    <property type="match status" value="1"/>
</dbReference>
<dbReference type="InterPro" id="IPR038987">
    <property type="entry name" value="MoeA-like"/>
</dbReference>
<keyword evidence="6" id="KW-0479">Metal-binding</keyword>
<name>A0A9D1PW01_9BACT</name>
<dbReference type="InterPro" id="IPR005110">
    <property type="entry name" value="MoeA_linker/N"/>
</dbReference>
<dbReference type="InterPro" id="IPR005111">
    <property type="entry name" value="MoeA_C_domain_IV"/>
</dbReference>
<proteinExistence type="inferred from homology"/>
<dbReference type="GO" id="GO:0005737">
    <property type="term" value="C:cytoplasm"/>
    <property type="evidence" value="ECO:0007669"/>
    <property type="project" value="TreeGrafter"/>
</dbReference>
<gene>
    <name evidence="8" type="ORF">H9894_05320</name>
</gene>
<evidence type="ECO:0000256" key="3">
    <source>
        <dbReference type="ARBA" id="ARBA00010763"/>
    </source>
</evidence>
<dbReference type="InterPro" id="IPR036425">
    <property type="entry name" value="MoaB/Mog-like_dom_sf"/>
</dbReference>
<evidence type="ECO:0000256" key="2">
    <source>
        <dbReference type="ARBA" id="ARBA00005046"/>
    </source>
</evidence>
<dbReference type="GO" id="GO:0006777">
    <property type="term" value="P:Mo-molybdopterin cofactor biosynthetic process"/>
    <property type="evidence" value="ECO:0007669"/>
    <property type="project" value="UniProtKB-UniRule"/>
</dbReference>
<dbReference type="Pfam" id="PF03453">
    <property type="entry name" value="MoeA_N"/>
    <property type="match status" value="1"/>
</dbReference>
<keyword evidence="6" id="KW-0808">Transferase</keyword>
<dbReference type="Gene3D" id="2.170.190.11">
    <property type="entry name" value="Molybdopterin biosynthesis moea protein, domain 3"/>
    <property type="match status" value="1"/>
</dbReference>
<evidence type="ECO:0000313" key="8">
    <source>
        <dbReference type="EMBL" id="HIW00594.1"/>
    </source>
</evidence>
<comment type="caution">
    <text evidence="8">The sequence shown here is derived from an EMBL/GenBank/DDBJ whole genome shotgun (WGS) entry which is preliminary data.</text>
</comment>
<dbReference type="SMART" id="SM00852">
    <property type="entry name" value="MoCF_biosynth"/>
    <property type="match status" value="1"/>
</dbReference>
<sequence>MKPFLKLQSVPEVLAALGTFPVPEETDLVPLDESCGRYLADDLVSDQEVPGFCRSTVDGFAVRAQDVFGAGESQPALLTLTEPCQMGVDVTRPLQPGEAAPILTGGMLPDGADAVVMVEYSRPAGGDLVELTRSVAPWDHVLARDEDVQKGMLCLKRGQRLRPQDVGLLAALGHMQVAVARRPRVALISTGDEVVPADTTPAAGQIRDVNAHSIAALCREEGAEVTFAGLLRDDEGTLGDLVNRLCASFDVVLVSGGSSAGMRDHTLDAFCQGDEKALLCHGVALSPGKPFILARRGSVCLVGLPGHVASALVCARTFVRPLLRHLQGGPVDMLQGHVLARLSRPIASAQGRRDCIRVLLEPLEQPEACCDRVQVAWQAVPITSPSGCISSLTRATGIVLCPEQSEGLYEGELVQVELLQ</sequence>
<dbReference type="SUPFAM" id="SSF63882">
    <property type="entry name" value="MoeA N-terminal region -like"/>
    <property type="match status" value="1"/>
</dbReference>
<dbReference type="SUPFAM" id="SSF63867">
    <property type="entry name" value="MoeA C-terminal domain-like"/>
    <property type="match status" value="1"/>
</dbReference>
<dbReference type="InterPro" id="IPR036135">
    <property type="entry name" value="MoeA_linker/N_sf"/>
</dbReference>
<reference evidence="8" key="2">
    <citation type="submission" date="2021-04" db="EMBL/GenBank/DDBJ databases">
        <authorList>
            <person name="Gilroy R."/>
        </authorList>
    </citation>
    <scope>NUCLEOTIDE SEQUENCE</scope>
    <source>
        <strain evidence="8">ChiHecec2B26-446</strain>
    </source>
</reference>
<dbReference type="Gene3D" id="2.40.340.10">
    <property type="entry name" value="MoeA, C-terminal, domain IV"/>
    <property type="match status" value="1"/>
</dbReference>
<dbReference type="Pfam" id="PF00994">
    <property type="entry name" value="MoCF_biosynth"/>
    <property type="match status" value="1"/>
</dbReference>